<accession>A0AAU9U777</accession>
<dbReference type="Proteomes" id="UP001153954">
    <property type="component" value="Unassembled WGS sequence"/>
</dbReference>
<evidence type="ECO:0000313" key="2">
    <source>
        <dbReference type="Proteomes" id="UP001153954"/>
    </source>
</evidence>
<dbReference type="AlphaFoldDB" id="A0AAU9U777"/>
<proteinExistence type="predicted"/>
<keyword evidence="2" id="KW-1185">Reference proteome</keyword>
<dbReference type="EMBL" id="CAKOGL010000014">
    <property type="protein sequence ID" value="CAH2094946.1"/>
    <property type="molecule type" value="Genomic_DNA"/>
</dbReference>
<protein>
    <submittedName>
        <fullName evidence="1">Uncharacterized protein</fullName>
    </submittedName>
</protein>
<gene>
    <name evidence="1" type="ORF">EEDITHA_LOCUS10455</name>
</gene>
<evidence type="ECO:0000313" key="1">
    <source>
        <dbReference type="EMBL" id="CAH2094946.1"/>
    </source>
</evidence>
<reference evidence="1" key="1">
    <citation type="submission" date="2022-03" db="EMBL/GenBank/DDBJ databases">
        <authorList>
            <person name="Tunstrom K."/>
        </authorList>
    </citation>
    <scope>NUCLEOTIDE SEQUENCE</scope>
</reference>
<sequence length="123" mass="14030">MMDTSRNEISPEICLETTLFFNNTKKSKLQFETAHFELKTAINQSYLPHELSEHRRCISYVIHCAPTTADASSADLRAAMLRAPPLHHSAANINIIIAHTLTRSSTIETLPHLKHNKDQFRFM</sequence>
<comment type="caution">
    <text evidence="1">The sequence shown here is derived from an EMBL/GenBank/DDBJ whole genome shotgun (WGS) entry which is preliminary data.</text>
</comment>
<organism evidence="1 2">
    <name type="scientific">Euphydryas editha</name>
    <name type="common">Edith's checkerspot</name>
    <dbReference type="NCBI Taxonomy" id="104508"/>
    <lineage>
        <taxon>Eukaryota</taxon>
        <taxon>Metazoa</taxon>
        <taxon>Ecdysozoa</taxon>
        <taxon>Arthropoda</taxon>
        <taxon>Hexapoda</taxon>
        <taxon>Insecta</taxon>
        <taxon>Pterygota</taxon>
        <taxon>Neoptera</taxon>
        <taxon>Endopterygota</taxon>
        <taxon>Lepidoptera</taxon>
        <taxon>Glossata</taxon>
        <taxon>Ditrysia</taxon>
        <taxon>Papilionoidea</taxon>
        <taxon>Nymphalidae</taxon>
        <taxon>Nymphalinae</taxon>
        <taxon>Euphydryas</taxon>
    </lineage>
</organism>
<name>A0AAU9U777_EUPED</name>